<evidence type="ECO:0000256" key="4">
    <source>
        <dbReference type="ARBA" id="ARBA00022827"/>
    </source>
</evidence>
<dbReference type="Pfam" id="PF01756">
    <property type="entry name" value="ACOX"/>
    <property type="match status" value="1"/>
</dbReference>
<dbReference type="Gene3D" id="2.40.110.10">
    <property type="entry name" value="Butyryl-CoA Dehydrogenase, subunit A, domain 2"/>
    <property type="match status" value="1"/>
</dbReference>
<dbReference type="EMBL" id="VFML01000001">
    <property type="protein sequence ID" value="TQJ00450.1"/>
    <property type="molecule type" value="Genomic_DNA"/>
</dbReference>
<evidence type="ECO:0000259" key="6">
    <source>
        <dbReference type="Pfam" id="PF01756"/>
    </source>
</evidence>
<proteinExistence type="inferred from homology"/>
<keyword evidence="3" id="KW-0285">Flavoprotein</keyword>
<dbReference type="SUPFAM" id="SSF47203">
    <property type="entry name" value="Acyl-CoA dehydrogenase C-terminal domain-like"/>
    <property type="match status" value="2"/>
</dbReference>
<keyword evidence="5" id="KW-0560">Oxidoreductase</keyword>
<sequence>MTTVSTPALGTVRGDADPRAELTRLLFAGSYERVHADIRAALLDPVFDPREGLSLPEAGRLAYERSRHIHGRLERPREILRDPRRLFALAEWPSLLDVSTFSLLMVHYNLCFGTVFDHGIDRADIADYVEELDSLSSFGPYMATELGYGNNVAAMRTEAVYDRATDTFVLHTPDALAQKYMSYSGFNDIPKIAVVLARLQADGTDHGVFPFLVELCDERGPRPGVHTAPCPEKPVQGLDNGLTWFDQMRLPRRSLLLGDMGEFLADGTFRTVGGNHRKRFLRTMSRIMPGRLCVSSSAVGAGRASVYIALRYAQQRRTNAPGRNDLPVLEYRSHQLALFTALARTYAMTFLLNHAKHEYVTSSGGNDLNVLISVTKTLSTWEMTEVVAVCRERCGAQGIFSANRIADYGSLLQGLVTAEGDNQVLLATTAGQLLAQRGHEPDNPAPPPGAYSLLDPRLHIAALSHRERLLHGQARAVLDEASGSYLEAWNQVLNTALAMARTRGVRIAVERFHVAAEGAATEDARTALHTLARLYGLTELQRDAGWYLARGLLTAEQVLAVPGELDSLCVALLPYVTPLIDGFQLSPELLRAPIAADDYVSAFQAVAGANPGGR</sequence>
<comment type="caution">
    <text evidence="8">The sequence shown here is derived from an EMBL/GenBank/DDBJ whole genome shotgun (WGS) entry which is preliminary data.</text>
</comment>
<dbReference type="RefSeq" id="WP_141995381.1">
    <property type="nucleotide sequence ID" value="NZ_VFML01000001.1"/>
</dbReference>
<dbReference type="PANTHER" id="PTHR10909:SF382">
    <property type="entry name" value="ACYL-COENZYME A OXIDASE"/>
    <property type="match status" value="1"/>
</dbReference>
<comment type="similarity">
    <text evidence="2">Belongs to the acyl-CoA oxidase family.</text>
</comment>
<dbReference type="InterPro" id="IPR055060">
    <property type="entry name" value="ACOX_C_alpha1"/>
</dbReference>
<dbReference type="GO" id="GO:0071949">
    <property type="term" value="F:FAD binding"/>
    <property type="evidence" value="ECO:0007669"/>
    <property type="project" value="InterPro"/>
</dbReference>
<dbReference type="InterPro" id="IPR009100">
    <property type="entry name" value="AcylCoA_DH/oxidase_NM_dom_sf"/>
</dbReference>
<organism evidence="8 9">
    <name type="scientific">Amycolatopsis cihanbeyliensis</name>
    <dbReference type="NCBI Taxonomy" id="1128664"/>
    <lineage>
        <taxon>Bacteria</taxon>
        <taxon>Bacillati</taxon>
        <taxon>Actinomycetota</taxon>
        <taxon>Actinomycetes</taxon>
        <taxon>Pseudonocardiales</taxon>
        <taxon>Pseudonocardiaceae</taxon>
        <taxon>Amycolatopsis</taxon>
    </lineage>
</organism>
<evidence type="ECO:0000259" key="7">
    <source>
        <dbReference type="Pfam" id="PF22924"/>
    </source>
</evidence>
<dbReference type="Pfam" id="PF22924">
    <property type="entry name" value="ACOX_C_alpha1"/>
    <property type="match status" value="1"/>
</dbReference>
<gene>
    <name evidence="8" type="ORF">FB471_0074</name>
</gene>
<dbReference type="OrthoDB" id="1144545at2"/>
<dbReference type="InterPro" id="IPR036250">
    <property type="entry name" value="AcylCo_DH-like_C"/>
</dbReference>
<keyword evidence="4" id="KW-0274">FAD</keyword>
<evidence type="ECO:0000256" key="1">
    <source>
        <dbReference type="ARBA" id="ARBA00001974"/>
    </source>
</evidence>
<dbReference type="PANTHER" id="PTHR10909">
    <property type="entry name" value="ELECTRON TRANSPORT OXIDOREDUCTASE"/>
    <property type="match status" value="1"/>
</dbReference>
<comment type="cofactor">
    <cofactor evidence="1">
        <name>FAD</name>
        <dbReference type="ChEBI" id="CHEBI:57692"/>
    </cofactor>
</comment>
<evidence type="ECO:0000256" key="3">
    <source>
        <dbReference type="ARBA" id="ARBA00022630"/>
    </source>
</evidence>
<evidence type="ECO:0000256" key="5">
    <source>
        <dbReference type="ARBA" id="ARBA00023002"/>
    </source>
</evidence>
<evidence type="ECO:0000256" key="2">
    <source>
        <dbReference type="ARBA" id="ARBA00006288"/>
    </source>
</evidence>
<dbReference type="AlphaFoldDB" id="A0A542DBJ8"/>
<evidence type="ECO:0000313" key="9">
    <source>
        <dbReference type="Proteomes" id="UP000320876"/>
    </source>
</evidence>
<name>A0A542DBJ8_AMYCI</name>
<dbReference type="SUPFAM" id="SSF56645">
    <property type="entry name" value="Acyl-CoA dehydrogenase NM domain-like"/>
    <property type="match status" value="1"/>
</dbReference>
<dbReference type="GO" id="GO:0055088">
    <property type="term" value="P:lipid homeostasis"/>
    <property type="evidence" value="ECO:0007669"/>
    <property type="project" value="TreeGrafter"/>
</dbReference>
<dbReference type="GO" id="GO:0005504">
    <property type="term" value="F:fatty acid binding"/>
    <property type="evidence" value="ECO:0007669"/>
    <property type="project" value="TreeGrafter"/>
</dbReference>
<dbReference type="GO" id="GO:0033540">
    <property type="term" value="P:fatty acid beta-oxidation using acyl-CoA oxidase"/>
    <property type="evidence" value="ECO:0007669"/>
    <property type="project" value="TreeGrafter"/>
</dbReference>
<keyword evidence="9" id="KW-1185">Reference proteome</keyword>
<feature type="domain" description="Acyl-CoA oxidase C-alpha1" evidence="7">
    <location>
        <begin position="288"/>
        <end position="433"/>
    </location>
</feature>
<dbReference type="PIRSF" id="PIRSF000168">
    <property type="entry name" value="Acyl-CoA_oxidase"/>
    <property type="match status" value="1"/>
</dbReference>
<dbReference type="Gene3D" id="1.20.140.10">
    <property type="entry name" value="Butyryl-CoA Dehydrogenase, subunit A, domain 3"/>
    <property type="match status" value="2"/>
</dbReference>
<feature type="domain" description="Acyl-CoA oxidase C-terminal" evidence="6">
    <location>
        <begin position="461"/>
        <end position="598"/>
    </location>
</feature>
<dbReference type="InterPro" id="IPR046373">
    <property type="entry name" value="Acyl-CoA_Oxase/DH_mid-dom_sf"/>
</dbReference>
<dbReference type="Proteomes" id="UP000320876">
    <property type="component" value="Unassembled WGS sequence"/>
</dbReference>
<evidence type="ECO:0000313" key="8">
    <source>
        <dbReference type="EMBL" id="TQJ00450.1"/>
    </source>
</evidence>
<dbReference type="GO" id="GO:0003997">
    <property type="term" value="F:acyl-CoA oxidase activity"/>
    <property type="evidence" value="ECO:0007669"/>
    <property type="project" value="InterPro"/>
</dbReference>
<protein>
    <submittedName>
        <fullName evidence="8">Acyl-coenzyme A oxidase</fullName>
    </submittedName>
</protein>
<accession>A0A542DBJ8</accession>
<dbReference type="InterPro" id="IPR002655">
    <property type="entry name" value="Acyl-CoA_oxidase_C"/>
</dbReference>
<reference evidence="8 9" key="1">
    <citation type="submission" date="2019-06" db="EMBL/GenBank/DDBJ databases">
        <title>Sequencing the genomes of 1000 actinobacteria strains.</title>
        <authorList>
            <person name="Klenk H.-P."/>
        </authorList>
    </citation>
    <scope>NUCLEOTIDE SEQUENCE [LARGE SCALE GENOMIC DNA]</scope>
    <source>
        <strain evidence="8 9">DSM 45679</strain>
    </source>
</reference>
<dbReference type="InterPro" id="IPR012258">
    <property type="entry name" value="Acyl-CoA_oxidase"/>
</dbReference>